<dbReference type="Pfam" id="PF01336">
    <property type="entry name" value="tRNA_anti-codon"/>
    <property type="match status" value="1"/>
</dbReference>
<proteinExistence type="predicted"/>
<sequence length="204" mass="23213">KEVLGLYVSGHPLLEHAEDLEEFTSISFEVGHELSKKDTVIVGGMITRIVRRFDRRNREMAFFDLDCLGGHVEIVAFSDCYKSYVNLIDEGNVIFVKGKPSENTDYSDLKIIGEEIIPVDRVRNRLSQRLNIKFPAGETEPEDVDELMEIAKGYPGNCRLVFHLPNTGSPHPMKVMAHNIMISTESAFIKRLRGKYGKENVWVE</sequence>
<dbReference type="GO" id="GO:0008408">
    <property type="term" value="F:3'-5' exonuclease activity"/>
    <property type="evidence" value="ECO:0007669"/>
    <property type="project" value="InterPro"/>
</dbReference>
<accession>A0A383CZQ8</accession>
<organism evidence="2">
    <name type="scientific">marine metagenome</name>
    <dbReference type="NCBI Taxonomy" id="408172"/>
    <lineage>
        <taxon>unclassified sequences</taxon>
        <taxon>metagenomes</taxon>
        <taxon>ecological metagenomes</taxon>
    </lineage>
</organism>
<feature type="non-terminal residue" evidence="2">
    <location>
        <position position="1"/>
    </location>
</feature>
<dbReference type="PANTHER" id="PTHR32294">
    <property type="entry name" value="DNA POLYMERASE III SUBUNIT ALPHA"/>
    <property type="match status" value="1"/>
</dbReference>
<dbReference type="EMBL" id="UINC01212955">
    <property type="protein sequence ID" value="SVE37509.1"/>
    <property type="molecule type" value="Genomic_DNA"/>
</dbReference>
<dbReference type="InterPro" id="IPR004805">
    <property type="entry name" value="DnaE2/DnaE/PolC"/>
</dbReference>
<evidence type="ECO:0000259" key="1">
    <source>
        <dbReference type="Pfam" id="PF01336"/>
    </source>
</evidence>
<evidence type="ECO:0000313" key="2">
    <source>
        <dbReference type="EMBL" id="SVE37509.1"/>
    </source>
</evidence>
<protein>
    <recommendedName>
        <fullName evidence="1">OB domain-containing protein</fullName>
    </recommendedName>
</protein>
<name>A0A383CZQ8_9ZZZZ</name>
<feature type="domain" description="OB" evidence="1">
    <location>
        <begin position="40"/>
        <end position="118"/>
    </location>
</feature>
<gene>
    <name evidence="2" type="ORF">METZ01_LOCUS490363</name>
</gene>
<dbReference type="PANTHER" id="PTHR32294:SF0">
    <property type="entry name" value="DNA POLYMERASE III SUBUNIT ALPHA"/>
    <property type="match status" value="1"/>
</dbReference>
<dbReference type="GO" id="GO:0003676">
    <property type="term" value="F:nucleic acid binding"/>
    <property type="evidence" value="ECO:0007669"/>
    <property type="project" value="InterPro"/>
</dbReference>
<dbReference type="InterPro" id="IPR004365">
    <property type="entry name" value="NA-bd_OB_tRNA"/>
</dbReference>
<reference evidence="2" key="1">
    <citation type="submission" date="2018-05" db="EMBL/GenBank/DDBJ databases">
        <authorList>
            <person name="Lanie J.A."/>
            <person name="Ng W.-L."/>
            <person name="Kazmierczak K.M."/>
            <person name="Andrzejewski T.M."/>
            <person name="Davidsen T.M."/>
            <person name="Wayne K.J."/>
            <person name="Tettelin H."/>
            <person name="Glass J.I."/>
            <person name="Rusch D."/>
            <person name="Podicherti R."/>
            <person name="Tsui H.-C.T."/>
            <person name="Winkler M.E."/>
        </authorList>
    </citation>
    <scope>NUCLEOTIDE SEQUENCE</scope>
</reference>
<dbReference type="GO" id="GO:0006260">
    <property type="term" value="P:DNA replication"/>
    <property type="evidence" value="ECO:0007669"/>
    <property type="project" value="InterPro"/>
</dbReference>
<dbReference type="CDD" id="cd04485">
    <property type="entry name" value="DnaE_OBF"/>
    <property type="match status" value="1"/>
</dbReference>
<dbReference type="AlphaFoldDB" id="A0A383CZQ8"/>